<dbReference type="InterPro" id="IPR000160">
    <property type="entry name" value="GGDEF_dom"/>
</dbReference>
<evidence type="ECO:0000313" key="2">
    <source>
        <dbReference type="EMBL" id="CDM97533.1"/>
    </source>
</evidence>
<accession>A0A9P1P0K8</accession>
<dbReference type="InterPro" id="IPR050469">
    <property type="entry name" value="Diguanylate_Cyclase"/>
</dbReference>
<keyword evidence="3" id="KW-1185">Reference proteome</keyword>
<dbReference type="PANTHER" id="PTHR45138">
    <property type="entry name" value="REGULATORY COMPONENTS OF SENSORY TRANSDUCTION SYSTEM"/>
    <property type="match status" value="1"/>
</dbReference>
<dbReference type="GO" id="GO:0052621">
    <property type="term" value="F:diguanylate cyclase activity"/>
    <property type="evidence" value="ECO:0007669"/>
    <property type="project" value="TreeGrafter"/>
</dbReference>
<dbReference type="GO" id="GO:0043709">
    <property type="term" value="P:cell adhesion involved in single-species biofilm formation"/>
    <property type="evidence" value="ECO:0007669"/>
    <property type="project" value="TreeGrafter"/>
</dbReference>
<dbReference type="InterPro" id="IPR043128">
    <property type="entry name" value="Rev_trsase/Diguanyl_cyclase"/>
</dbReference>
<feature type="domain" description="GGDEF" evidence="1">
    <location>
        <begin position="197"/>
        <end position="334"/>
    </location>
</feature>
<name>A0A9P1P0K8_9CYAN</name>
<dbReference type="PROSITE" id="PS50887">
    <property type="entry name" value="GGDEF"/>
    <property type="match status" value="1"/>
</dbReference>
<dbReference type="GO" id="GO:0005886">
    <property type="term" value="C:plasma membrane"/>
    <property type="evidence" value="ECO:0007669"/>
    <property type="project" value="TreeGrafter"/>
</dbReference>
<dbReference type="FunFam" id="3.30.70.270:FF:000001">
    <property type="entry name" value="Diguanylate cyclase domain protein"/>
    <property type="match status" value="1"/>
</dbReference>
<dbReference type="Proteomes" id="UP000032946">
    <property type="component" value="Chromosome"/>
</dbReference>
<dbReference type="InterPro" id="IPR029787">
    <property type="entry name" value="Nucleotide_cyclase"/>
</dbReference>
<dbReference type="Gene3D" id="3.30.70.270">
    <property type="match status" value="1"/>
</dbReference>
<evidence type="ECO:0000259" key="1">
    <source>
        <dbReference type="PROSITE" id="PS50887"/>
    </source>
</evidence>
<dbReference type="EMBL" id="FO818640">
    <property type="protein sequence ID" value="CDM97533.1"/>
    <property type="molecule type" value="Genomic_DNA"/>
</dbReference>
<evidence type="ECO:0000313" key="3">
    <source>
        <dbReference type="Proteomes" id="UP000032946"/>
    </source>
</evidence>
<organism evidence="2 3">
    <name type="scientific">Limnospira indica PCC 8005</name>
    <dbReference type="NCBI Taxonomy" id="376219"/>
    <lineage>
        <taxon>Bacteria</taxon>
        <taxon>Bacillati</taxon>
        <taxon>Cyanobacteriota</taxon>
        <taxon>Cyanophyceae</taxon>
        <taxon>Oscillatoriophycideae</taxon>
        <taxon>Oscillatoriales</taxon>
        <taxon>Sirenicapillariaceae</taxon>
        <taxon>Limnospira</taxon>
    </lineage>
</organism>
<dbReference type="Pfam" id="PF00990">
    <property type="entry name" value="GGDEF"/>
    <property type="match status" value="1"/>
</dbReference>
<dbReference type="PANTHER" id="PTHR45138:SF9">
    <property type="entry name" value="DIGUANYLATE CYCLASE DGCM-RELATED"/>
    <property type="match status" value="1"/>
</dbReference>
<sequence>MMDHLHIESTLQDLRLYDIRTDINQPGNVLAKIFENDGSLPGVLLYNFDEFVGIISQRQFWRTLSRPYGRELFLTRPLRSMYRFLRIQPLILPANVLIAEAAGAALNRSTEELYEPLVVQINHGYFRLLDTQQLLMAQLYVHQVSIELLKKTEAQLQETNLELQMLVNLDQLTQISNRRRFDDFLQVEWERHYRVRLPISLIMLDIDYFKYYNDYYGHQTGDDCLKNVAQIINQNVEQSNALVARYGGEEFAVVLPETDLEIAEAIAEKIRLAVQDKQLPHIQSKVSPYVSLSLGVSSQVPTYLTSTKTLIAAADAALYQAKQLGRNRVFSFTSELV</sequence>
<dbReference type="CDD" id="cd01949">
    <property type="entry name" value="GGDEF"/>
    <property type="match status" value="1"/>
</dbReference>
<reference evidence="2 3" key="1">
    <citation type="submission" date="2014-02" db="EMBL/GenBank/DDBJ databases">
        <authorList>
            <person name="Genoscope - CEA"/>
        </authorList>
    </citation>
    <scope>NUCLEOTIDE SEQUENCE [LARGE SCALE GENOMIC DNA]</scope>
    <source>
        <strain evidence="2 3">PCC 8005</strain>
    </source>
</reference>
<dbReference type="SUPFAM" id="SSF55073">
    <property type="entry name" value="Nucleotide cyclase"/>
    <property type="match status" value="1"/>
</dbReference>
<dbReference type="RefSeq" id="WP_006670228.1">
    <property type="nucleotide sequence ID" value="NZ_FO818640.1"/>
</dbReference>
<dbReference type="GO" id="GO:1902201">
    <property type="term" value="P:negative regulation of bacterial-type flagellum-dependent cell motility"/>
    <property type="evidence" value="ECO:0007669"/>
    <property type="project" value="TreeGrafter"/>
</dbReference>
<dbReference type="SMART" id="SM00267">
    <property type="entry name" value="GGDEF"/>
    <property type="match status" value="1"/>
</dbReference>
<proteinExistence type="predicted"/>
<dbReference type="AlphaFoldDB" id="A0A9P1P0K8"/>
<protein>
    <submittedName>
        <fullName evidence="2">Diguanylate cyclase</fullName>
    </submittedName>
</protein>
<dbReference type="NCBIfam" id="TIGR00254">
    <property type="entry name" value="GGDEF"/>
    <property type="match status" value="1"/>
</dbReference>
<gene>
    <name evidence="2" type="ORF">ARTHRO_60134</name>
</gene>